<evidence type="ECO:0000313" key="3">
    <source>
        <dbReference type="Proteomes" id="UP000541444"/>
    </source>
</evidence>
<sequence>MSGFIADEEQEGTSSHGHGHGHGQAQAQAQAQAQHKRTKSASDRNLDIAKHGVWHSVEKDPNISTSAERTPRVKSPLRQDHTKTNTSSNDHGFLENDVCFKYLP</sequence>
<reference evidence="2 3" key="1">
    <citation type="journal article" date="2020" name="IScience">
        <title>Genome Sequencing of the Endangered Kingdonia uniflora (Circaeasteraceae, Ranunculales) Reveals Potential Mechanisms of Evolutionary Specialization.</title>
        <authorList>
            <person name="Sun Y."/>
            <person name="Deng T."/>
            <person name="Zhang A."/>
            <person name="Moore M.J."/>
            <person name="Landis J.B."/>
            <person name="Lin N."/>
            <person name="Zhang H."/>
            <person name="Zhang X."/>
            <person name="Huang J."/>
            <person name="Zhang X."/>
            <person name="Sun H."/>
            <person name="Wang H."/>
        </authorList>
    </citation>
    <scope>NUCLEOTIDE SEQUENCE [LARGE SCALE GENOMIC DNA]</scope>
    <source>
        <strain evidence="2">TB1705</strain>
        <tissue evidence="2">Leaf</tissue>
    </source>
</reference>
<feature type="compositionally biased region" description="Basic and acidic residues" evidence="1">
    <location>
        <begin position="40"/>
        <end position="61"/>
    </location>
</feature>
<dbReference type="AlphaFoldDB" id="A0A7J7LGD5"/>
<feature type="region of interest" description="Disordered" evidence="1">
    <location>
        <begin position="1"/>
        <end position="93"/>
    </location>
</feature>
<name>A0A7J7LGD5_9MAGN</name>
<keyword evidence="3" id="KW-1185">Reference proteome</keyword>
<comment type="caution">
    <text evidence="2">The sequence shown here is derived from an EMBL/GenBank/DDBJ whole genome shotgun (WGS) entry which is preliminary data.</text>
</comment>
<dbReference type="EMBL" id="JACGCM010002300">
    <property type="protein sequence ID" value="KAF6141628.1"/>
    <property type="molecule type" value="Genomic_DNA"/>
</dbReference>
<protein>
    <submittedName>
        <fullName evidence="2">Uncharacterized protein</fullName>
    </submittedName>
</protein>
<dbReference type="OrthoDB" id="1731592at2759"/>
<evidence type="ECO:0000256" key="1">
    <source>
        <dbReference type="SAM" id="MobiDB-lite"/>
    </source>
</evidence>
<dbReference type="Proteomes" id="UP000541444">
    <property type="component" value="Unassembled WGS sequence"/>
</dbReference>
<feature type="compositionally biased region" description="Acidic residues" evidence="1">
    <location>
        <begin position="1"/>
        <end position="11"/>
    </location>
</feature>
<feature type="compositionally biased region" description="Low complexity" evidence="1">
    <location>
        <begin position="23"/>
        <end position="33"/>
    </location>
</feature>
<evidence type="ECO:0000313" key="2">
    <source>
        <dbReference type="EMBL" id="KAF6141628.1"/>
    </source>
</evidence>
<proteinExistence type="predicted"/>
<accession>A0A7J7LGD5</accession>
<gene>
    <name evidence="2" type="ORF">GIB67_001180</name>
</gene>
<organism evidence="2 3">
    <name type="scientific">Kingdonia uniflora</name>
    <dbReference type="NCBI Taxonomy" id="39325"/>
    <lineage>
        <taxon>Eukaryota</taxon>
        <taxon>Viridiplantae</taxon>
        <taxon>Streptophyta</taxon>
        <taxon>Embryophyta</taxon>
        <taxon>Tracheophyta</taxon>
        <taxon>Spermatophyta</taxon>
        <taxon>Magnoliopsida</taxon>
        <taxon>Ranunculales</taxon>
        <taxon>Circaeasteraceae</taxon>
        <taxon>Kingdonia</taxon>
    </lineage>
</organism>